<reference evidence="3" key="1">
    <citation type="submission" date="2021-05" db="EMBL/GenBank/DDBJ databases">
        <authorList>
            <person name="Pietrasiak N."/>
            <person name="Ward R."/>
            <person name="Stajich J.E."/>
            <person name="Kurbessoian T."/>
        </authorList>
    </citation>
    <scope>NUCLEOTIDE SEQUENCE</scope>
    <source>
        <strain evidence="3">GSE-TBD4-15B</strain>
    </source>
</reference>
<dbReference type="PANTHER" id="PTHR34556">
    <property type="match status" value="1"/>
</dbReference>
<dbReference type="Pfam" id="PF20429">
    <property type="entry name" value="Tab2-like_C"/>
    <property type="match status" value="1"/>
</dbReference>
<evidence type="ECO:0000259" key="2">
    <source>
        <dbReference type="Pfam" id="PF20429"/>
    </source>
</evidence>
<dbReference type="PANTHER" id="PTHR34556:SF2">
    <property type="entry name" value="PROTEIN TAB2 HOMOLOG, CHLOROPLASTIC"/>
    <property type="match status" value="1"/>
</dbReference>
<dbReference type="InterPro" id="IPR046761">
    <property type="entry name" value="Tab2-like_C"/>
</dbReference>
<proteinExistence type="predicted"/>
<gene>
    <name evidence="3" type="ORF">KME07_09500</name>
</gene>
<dbReference type="GO" id="GO:0003723">
    <property type="term" value="F:RNA binding"/>
    <property type="evidence" value="ECO:0007669"/>
    <property type="project" value="InterPro"/>
</dbReference>
<evidence type="ECO:0000313" key="3">
    <source>
        <dbReference type="EMBL" id="MBW4465660.1"/>
    </source>
</evidence>
<organism evidence="3 4">
    <name type="scientific">Pegethrix bostrychoides GSE-TBD4-15B</name>
    <dbReference type="NCBI Taxonomy" id="2839662"/>
    <lineage>
        <taxon>Bacteria</taxon>
        <taxon>Bacillati</taxon>
        <taxon>Cyanobacteriota</taxon>
        <taxon>Cyanophyceae</taxon>
        <taxon>Oculatellales</taxon>
        <taxon>Oculatellaceae</taxon>
        <taxon>Pegethrix</taxon>
    </lineage>
</organism>
<protein>
    <submittedName>
        <fullName evidence="3">Tab2/Atab2 family RNA-binding protein</fullName>
    </submittedName>
</protein>
<dbReference type="AlphaFoldDB" id="A0A951U4H8"/>
<dbReference type="Pfam" id="PF06485">
    <property type="entry name" value="Tab2-like_N"/>
    <property type="match status" value="1"/>
</dbReference>
<dbReference type="EMBL" id="JAHHHV010000056">
    <property type="protein sequence ID" value="MBW4465660.1"/>
    <property type="molecule type" value="Genomic_DNA"/>
</dbReference>
<comment type="caution">
    <text evidence="3">The sequence shown here is derived from an EMBL/GenBank/DDBJ whole genome shotgun (WGS) entry which is preliminary data.</text>
</comment>
<accession>A0A951U4H8</accession>
<dbReference type="Proteomes" id="UP000707356">
    <property type="component" value="Unassembled WGS sequence"/>
</dbReference>
<name>A0A951U4H8_9CYAN</name>
<evidence type="ECO:0000259" key="1">
    <source>
        <dbReference type="Pfam" id="PF06485"/>
    </source>
</evidence>
<sequence>MKIWQVDFYRRPLQDAQGNPIWELVACEPIRDAQAFAAQAYCPQPGVSADWLAQALQSFATAAGGLPQQIQLFRPQCLSLLETACLPLSIAIEPSRDLPALKLLLHERAAQYPTLPNYSPPPLGQPYQPTAIDQPPPLPLPENLWGERWQFAALPASELIPAFQNRPIPVLEMPASRLPLTLKLPSDLPIPGVIIEAGRRAMPLTRWLQQVKPYALSAMSGEPDGLILAAGLVDRWVLTTFSDPEVNAAGRSFQSRQQAALGLHFLLVQPDSSGMTYSGFWLLRAGLIE</sequence>
<feature type="domain" description="RNA-binding protein Tab2/Atab2 C-terminal" evidence="2">
    <location>
        <begin position="128"/>
        <end position="284"/>
    </location>
</feature>
<feature type="domain" description="RNA-binding protein Tab2-like N-terminal" evidence="1">
    <location>
        <begin position="3"/>
        <end position="108"/>
    </location>
</feature>
<reference evidence="3" key="2">
    <citation type="journal article" date="2022" name="Microbiol. Resour. Announc.">
        <title>Metagenome Sequencing to Explore Phylogenomics of Terrestrial Cyanobacteria.</title>
        <authorList>
            <person name="Ward R.D."/>
            <person name="Stajich J.E."/>
            <person name="Johansen J.R."/>
            <person name="Huntemann M."/>
            <person name="Clum A."/>
            <person name="Foster B."/>
            <person name="Foster B."/>
            <person name="Roux S."/>
            <person name="Palaniappan K."/>
            <person name="Varghese N."/>
            <person name="Mukherjee S."/>
            <person name="Reddy T.B.K."/>
            <person name="Daum C."/>
            <person name="Copeland A."/>
            <person name="Chen I.A."/>
            <person name="Ivanova N.N."/>
            <person name="Kyrpides N.C."/>
            <person name="Shapiro N."/>
            <person name="Eloe-Fadrosh E.A."/>
            <person name="Pietrasiak N."/>
        </authorList>
    </citation>
    <scope>NUCLEOTIDE SEQUENCE</scope>
    <source>
        <strain evidence="3">GSE-TBD4-15B</strain>
    </source>
</reference>
<dbReference type="InterPro" id="IPR009472">
    <property type="entry name" value="Tab2-like"/>
</dbReference>
<dbReference type="InterPro" id="IPR046760">
    <property type="entry name" value="Tab2-like_N"/>
</dbReference>
<evidence type="ECO:0000313" key="4">
    <source>
        <dbReference type="Proteomes" id="UP000707356"/>
    </source>
</evidence>